<dbReference type="EMBL" id="NEXJ01000098">
    <property type="protein sequence ID" value="PSN90052.1"/>
    <property type="molecule type" value="Genomic_DNA"/>
</dbReference>
<dbReference type="PANTHER" id="PTHR23026:SF123">
    <property type="entry name" value="NAD(P)H NITROREDUCTASE RV3131-RELATED"/>
    <property type="match status" value="1"/>
</dbReference>
<comment type="caution">
    <text evidence="2">The sequence shown here is derived from an EMBL/GenBank/DDBJ whole genome shotgun (WGS) entry which is preliminary data.</text>
</comment>
<dbReference type="InterPro" id="IPR000415">
    <property type="entry name" value="Nitroreductase-like"/>
</dbReference>
<dbReference type="PANTHER" id="PTHR23026">
    <property type="entry name" value="NADPH NITROREDUCTASE"/>
    <property type="match status" value="1"/>
</dbReference>
<organism evidence="2 3">
    <name type="scientific">Candidatus Marsarchaeota G2 archaeon ECH_B_SAG-M15</name>
    <dbReference type="NCBI Taxonomy" id="1978162"/>
    <lineage>
        <taxon>Archaea</taxon>
        <taxon>Candidatus Marsarchaeota</taxon>
        <taxon>Candidatus Marsarchaeota group 2</taxon>
    </lineage>
</organism>
<evidence type="ECO:0000259" key="1">
    <source>
        <dbReference type="Pfam" id="PF00881"/>
    </source>
</evidence>
<accession>A0A2R6AUL6</accession>
<dbReference type="SUPFAM" id="SSF55469">
    <property type="entry name" value="FMN-dependent nitroreductase-like"/>
    <property type="match status" value="1"/>
</dbReference>
<proteinExistence type="predicted"/>
<dbReference type="GO" id="GO:0016491">
    <property type="term" value="F:oxidoreductase activity"/>
    <property type="evidence" value="ECO:0007669"/>
    <property type="project" value="InterPro"/>
</dbReference>
<dbReference type="InterPro" id="IPR050627">
    <property type="entry name" value="Nitroreductase/BluB"/>
</dbReference>
<name>A0A2R6AUL6_9ARCH</name>
<dbReference type="Pfam" id="PF00881">
    <property type="entry name" value="Nitroreductase"/>
    <property type="match status" value="1"/>
</dbReference>
<evidence type="ECO:0000313" key="2">
    <source>
        <dbReference type="EMBL" id="PSN90052.1"/>
    </source>
</evidence>
<sequence>MKAELILSTIASRRTTRFYLNTPVPKELVDKVLEAARSAPSAHNSQPWVFYLIETPAVRLKLVDEMVDEWDRAMRTDGRPRELIEKTKLKFTHRFSKAPVLIVACVNHGALYYERYADIHRKTLEGILGHHSLAAAIENMLLAAHALGLGSCWYSAPLFCSERVKKALDMKGELEPAALITMGYPSKREHKDKLLRPSEQVVIRV</sequence>
<evidence type="ECO:0000313" key="3">
    <source>
        <dbReference type="Proteomes" id="UP000240490"/>
    </source>
</evidence>
<dbReference type="AlphaFoldDB" id="A0A2R6AUL6"/>
<feature type="domain" description="Nitroreductase" evidence="1">
    <location>
        <begin position="10"/>
        <end position="184"/>
    </location>
</feature>
<dbReference type="Gene3D" id="3.40.109.10">
    <property type="entry name" value="NADH Oxidase"/>
    <property type="match status" value="1"/>
</dbReference>
<reference evidence="2 3" key="1">
    <citation type="submission" date="2017-04" db="EMBL/GenBank/DDBJ databases">
        <title>Novel microbial lineages endemic to geothermal iron-oxide mats fill important gaps in the evolutionary history of Archaea.</title>
        <authorList>
            <person name="Jay Z.J."/>
            <person name="Beam J.P."/>
            <person name="Dlakic M."/>
            <person name="Rusch D.B."/>
            <person name="Kozubal M.A."/>
            <person name="Inskeep W.P."/>
        </authorList>
    </citation>
    <scope>NUCLEOTIDE SEQUENCE [LARGE SCALE GENOMIC DNA]</scope>
    <source>
        <strain evidence="2">ECH_B_SAG-M15</strain>
    </source>
</reference>
<dbReference type="Proteomes" id="UP000240490">
    <property type="component" value="Unassembled WGS sequence"/>
</dbReference>
<gene>
    <name evidence="2" type="ORF">B9Q08_05520</name>
</gene>
<dbReference type="InterPro" id="IPR029479">
    <property type="entry name" value="Nitroreductase"/>
</dbReference>
<protein>
    <recommendedName>
        <fullName evidence="1">Nitroreductase domain-containing protein</fullName>
    </recommendedName>
</protein>